<evidence type="ECO:0000256" key="1">
    <source>
        <dbReference type="ARBA" id="ARBA00010243"/>
    </source>
</evidence>
<comment type="similarity">
    <text evidence="1 7">Belongs to the UPF0758 family.</text>
</comment>
<evidence type="ECO:0000313" key="9">
    <source>
        <dbReference type="EMBL" id="MBM6949023.1"/>
    </source>
</evidence>
<dbReference type="NCBIfam" id="TIGR00608">
    <property type="entry name" value="radc"/>
    <property type="match status" value="1"/>
</dbReference>
<evidence type="ECO:0000256" key="6">
    <source>
        <dbReference type="ARBA" id="ARBA00023049"/>
    </source>
</evidence>
<dbReference type="GO" id="GO:0006508">
    <property type="term" value="P:proteolysis"/>
    <property type="evidence" value="ECO:0007669"/>
    <property type="project" value="UniProtKB-KW"/>
</dbReference>
<dbReference type="Gene3D" id="3.40.140.10">
    <property type="entry name" value="Cytidine Deaminase, domain 2"/>
    <property type="match status" value="1"/>
</dbReference>
<evidence type="ECO:0000256" key="4">
    <source>
        <dbReference type="ARBA" id="ARBA00022801"/>
    </source>
</evidence>
<dbReference type="PANTHER" id="PTHR30471">
    <property type="entry name" value="DNA REPAIR PROTEIN RADC"/>
    <property type="match status" value="1"/>
</dbReference>
<dbReference type="PANTHER" id="PTHR30471:SF3">
    <property type="entry name" value="UPF0758 PROTEIN YEES-RELATED"/>
    <property type="match status" value="1"/>
</dbReference>
<evidence type="ECO:0000259" key="8">
    <source>
        <dbReference type="PROSITE" id="PS50249"/>
    </source>
</evidence>
<keyword evidence="4" id="KW-0378">Hydrolase</keyword>
<gene>
    <name evidence="9" type="primary">radC</name>
    <name evidence="9" type="ORF">H6A20_10205</name>
</gene>
<dbReference type="InterPro" id="IPR046778">
    <property type="entry name" value="UPF0758_N"/>
</dbReference>
<dbReference type="InterPro" id="IPR025657">
    <property type="entry name" value="RadC_JAB"/>
</dbReference>
<name>A0A938XCL0_9CLOT</name>
<dbReference type="Pfam" id="PF20582">
    <property type="entry name" value="UPF0758_N"/>
    <property type="match status" value="1"/>
</dbReference>
<comment type="caution">
    <text evidence="9">The sequence shown here is derived from an EMBL/GenBank/DDBJ whole genome shotgun (WGS) entry which is preliminary data.</text>
</comment>
<dbReference type="SUPFAM" id="SSF102712">
    <property type="entry name" value="JAB1/MPN domain"/>
    <property type="match status" value="1"/>
</dbReference>
<dbReference type="Proteomes" id="UP000705508">
    <property type="component" value="Unassembled WGS sequence"/>
</dbReference>
<dbReference type="AlphaFoldDB" id="A0A938XCL0"/>
<protein>
    <submittedName>
        <fullName evidence="9">DNA repair protein RadC</fullName>
    </submittedName>
</protein>
<keyword evidence="2" id="KW-0645">Protease</keyword>
<sequence length="233" mass="26307">MNQKHTIKELMESERPYEKCERLGAGNLSDAELLAVLLRTGTRGENVLELCRRILEAGDGSLESLHSFTREAFQKIRGVGRVKSIQLTCLLELSRRIAKADARRGLNFSAPSSVAQYYMEDMRHLGQELMKLLMLNTKSMLIGEKDIYKGTVNASLVNPREIFVEALKRDAVSVILLHNHPSGDPRPSREDILTTQRIRRAGELIGIELLDHIIIGNNCYISFLEENLMYAKG</sequence>
<dbReference type="EMBL" id="JACJKS010000016">
    <property type="protein sequence ID" value="MBM6949023.1"/>
    <property type="molecule type" value="Genomic_DNA"/>
</dbReference>
<evidence type="ECO:0000313" key="10">
    <source>
        <dbReference type="Proteomes" id="UP000705508"/>
    </source>
</evidence>
<dbReference type="InterPro" id="IPR020891">
    <property type="entry name" value="UPF0758_CS"/>
</dbReference>
<reference evidence="9" key="2">
    <citation type="journal article" date="2021" name="Sci. Rep.">
        <title>The distribution of antibiotic resistance genes in chicken gut microbiota commensals.</title>
        <authorList>
            <person name="Juricova H."/>
            <person name="Matiasovicova J."/>
            <person name="Kubasova T."/>
            <person name="Cejkova D."/>
            <person name="Rychlik I."/>
        </authorList>
    </citation>
    <scope>NUCLEOTIDE SEQUENCE</scope>
    <source>
        <strain evidence="9">An582</strain>
    </source>
</reference>
<dbReference type="CDD" id="cd08071">
    <property type="entry name" value="MPN_DUF2466"/>
    <property type="match status" value="1"/>
</dbReference>
<evidence type="ECO:0000256" key="3">
    <source>
        <dbReference type="ARBA" id="ARBA00022723"/>
    </source>
</evidence>
<proteinExistence type="inferred from homology"/>
<evidence type="ECO:0000256" key="7">
    <source>
        <dbReference type="RuleBase" id="RU003797"/>
    </source>
</evidence>
<dbReference type="GO" id="GO:0008237">
    <property type="term" value="F:metallopeptidase activity"/>
    <property type="evidence" value="ECO:0007669"/>
    <property type="project" value="UniProtKB-KW"/>
</dbReference>
<reference evidence="9" key="1">
    <citation type="submission" date="2020-08" db="EMBL/GenBank/DDBJ databases">
        <authorList>
            <person name="Cejkova D."/>
            <person name="Kubasova T."/>
            <person name="Jahodarova E."/>
            <person name="Rychlik I."/>
        </authorList>
    </citation>
    <scope>NUCLEOTIDE SEQUENCE</scope>
    <source>
        <strain evidence="9">An582</strain>
    </source>
</reference>
<dbReference type="PROSITE" id="PS50249">
    <property type="entry name" value="MPN"/>
    <property type="match status" value="1"/>
</dbReference>
<organism evidence="9 10">
    <name type="scientific">Mordavella massiliensis</name>
    <dbReference type="NCBI Taxonomy" id="1871024"/>
    <lineage>
        <taxon>Bacteria</taxon>
        <taxon>Bacillati</taxon>
        <taxon>Bacillota</taxon>
        <taxon>Clostridia</taxon>
        <taxon>Eubacteriales</taxon>
        <taxon>Clostridiaceae</taxon>
        <taxon>Mordavella</taxon>
    </lineage>
</organism>
<evidence type="ECO:0000256" key="5">
    <source>
        <dbReference type="ARBA" id="ARBA00022833"/>
    </source>
</evidence>
<dbReference type="GO" id="GO:0046872">
    <property type="term" value="F:metal ion binding"/>
    <property type="evidence" value="ECO:0007669"/>
    <property type="project" value="UniProtKB-KW"/>
</dbReference>
<keyword evidence="5" id="KW-0862">Zinc</keyword>
<keyword evidence="3" id="KW-0479">Metal-binding</keyword>
<dbReference type="Pfam" id="PF04002">
    <property type="entry name" value="RadC"/>
    <property type="match status" value="1"/>
</dbReference>
<dbReference type="PROSITE" id="PS01302">
    <property type="entry name" value="UPF0758"/>
    <property type="match status" value="1"/>
</dbReference>
<dbReference type="InterPro" id="IPR037518">
    <property type="entry name" value="MPN"/>
</dbReference>
<keyword evidence="6" id="KW-0482">Metalloprotease</keyword>
<dbReference type="InterPro" id="IPR001405">
    <property type="entry name" value="UPF0758"/>
</dbReference>
<feature type="domain" description="MPN" evidence="8">
    <location>
        <begin position="107"/>
        <end position="229"/>
    </location>
</feature>
<evidence type="ECO:0000256" key="2">
    <source>
        <dbReference type="ARBA" id="ARBA00022670"/>
    </source>
</evidence>
<dbReference type="NCBIfam" id="NF000642">
    <property type="entry name" value="PRK00024.1"/>
    <property type="match status" value="1"/>
</dbReference>
<accession>A0A938XCL0</accession>